<sequence length="600" mass="62499">MLDLSRRAFLNVTRSAAGRPWQARLDGAGETAAMAIAQRHGVPELLARVLAGRGVGLDEVPAHLDPSISRLMPDPDTVTDMATAAARIAAACRRGEQVAVFGDYDVDGAASAAVMTLFLAAAGLDPIVYIPDRLFDGYGPNVGAIRQLAERGAKLLVTVDCGTTSFEPLEEASRLGLDVVVIDHHQATGALPPAVAVVNPNRDDDLSGLGYLAAVGLVFMATIATSRVLRQHGFWTAARPEPDLIDLVDLVALGTVADVVPLKGLNRAYVAKGLLAMRRRTRPGLVALMDVARLEGPPKPWHLGFLLGPRINAGGRIGDAALGARLLATADDVEARRIAAELDRLNGERQAIELATVAEAEAEALAASGLGEGPPVAVVAGERWHPGVMGLVASRLKEKLGRPAIAIAWGAGGQGTGSGRSIAGVDLGRAVRQAVEAGIAVKGGGHAMAAGLTIARDKLGALRAFLEEKLANEVAAARTRDALYIDGALTAGGADASLIAAIERGGPFGAGNPEPVFALPSHTVAHAEPFGAQHIRVRLRAQDGRMIDAVAFRVAGEPVGQTILKARGTSLHVAGTLSVDRWQARERVQLRIQDVAEPAR</sequence>
<dbReference type="GO" id="GO:0006310">
    <property type="term" value="P:DNA recombination"/>
    <property type="evidence" value="ECO:0007669"/>
    <property type="project" value="InterPro"/>
</dbReference>
<dbReference type="Gene3D" id="3.10.310.30">
    <property type="match status" value="1"/>
</dbReference>
<dbReference type="RefSeq" id="WP_055037301.1">
    <property type="nucleotide sequence ID" value="NZ_AP014854.2"/>
</dbReference>
<dbReference type="Proteomes" id="UP000065734">
    <property type="component" value="Chromosome I"/>
</dbReference>
<dbReference type="KEGG" id="bvr:BVIR_1756"/>
<dbReference type="EMBL" id="LN907867">
    <property type="protein sequence ID" value="CUU42193.1"/>
    <property type="molecule type" value="Genomic_DNA"/>
</dbReference>
<keyword evidence="3" id="KW-0540">Nuclease</keyword>
<keyword evidence="5 10" id="KW-0269">Exonuclease</keyword>
<organism evidence="10 11">
    <name type="scientific">Blastochloris viridis</name>
    <name type="common">Rhodopseudomonas viridis</name>
    <dbReference type="NCBI Taxonomy" id="1079"/>
    <lineage>
        <taxon>Bacteria</taxon>
        <taxon>Pseudomonadati</taxon>
        <taxon>Pseudomonadota</taxon>
        <taxon>Alphaproteobacteria</taxon>
        <taxon>Hyphomicrobiales</taxon>
        <taxon>Blastochloridaceae</taxon>
        <taxon>Blastochloris</taxon>
    </lineage>
</organism>
<feature type="domain" description="RecJ OB" evidence="8">
    <location>
        <begin position="485"/>
        <end position="594"/>
    </location>
</feature>
<evidence type="ECO:0000256" key="1">
    <source>
        <dbReference type="ARBA" id="ARBA00005915"/>
    </source>
</evidence>
<dbReference type="GO" id="GO:0006281">
    <property type="term" value="P:DNA repair"/>
    <property type="evidence" value="ECO:0007669"/>
    <property type="project" value="InterPro"/>
</dbReference>
<evidence type="ECO:0000313" key="9">
    <source>
        <dbReference type="EMBL" id="BAS00582.1"/>
    </source>
</evidence>
<dbReference type="PANTHER" id="PTHR30255:SF2">
    <property type="entry name" value="SINGLE-STRANDED-DNA-SPECIFIC EXONUCLEASE RECJ"/>
    <property type="match status" value="1"/>
</dbReference>
<evidence type="ECO:0000256" key="2">
    <source>
        <dbReference type="ARBA" id="ARBA00019841"/>
    </source>
</evidence>
<evidence type="ECO:0000313" key="11">
    <source>
        <dbReference type="Proteomes" id="UP000065734"/>
    </source>
</evidence>
<evidence type="ECO:0000256" key="4">
    <source>
        <dbReference type="ARBA" id="ARBA00022801"/>
    </source>
</evidence>
<evidence type="ECO:0000256" key="5">
    <source>
        <dbReference type="ARBA" id="ARBA00022839"/>
    </source>
</evidence>
<dbReference type="NCBIfam" id="TIGR00644">
    <property type="entry name" value="recJ"/>
    <property type="match status" value="1"/>
</dbReference>
<comment type="similarity">
    <text evidence="1">Belongs to the RecJ family.</text>
</comment>
<gene>
    <name evidence="10" type="primary">recJ</name>
    <name evidence="9" type="ORF">BV133_2988</name>
    <name evidence="10" type="ORF">BVIRIDIS_12010</name>
</gene>
<keyword evidence="4 10" id="KW-0378">Hydrolase</keyword>
<protein>
    <recommendedName>
        <fullName evidence="2">Single-stranded-DNA-specific exonuclease RecJ</fullName>
    </recommendedName>
</protein>
<evidence type="ECO:0000256" key="3">
    <source>
        <dbReference type="ARBA" id="ARBA00022722"/>
    </source>
</evidence>
<dbReference type="Pfam" id="PF01368">
    <property type="entry name" value="DHH"/>
    <property type="match status" value="1"/>
</dbReference>
<dbReference type="Gene3D" id="3.90.1640.30">
    <property type="match status" value="1"/>
</dbReference>
<dbReference type="EMBL" id="AP014854">
    <property type="protein sequence ID" value="BAS00582.1"/>
    <property type="molecule type" value="Genomic_DNA"/>
</dbReference>
<dbReference type="OrthoDB" id="9809852at2"/>
<dbReference type="STRING" id="1079.BVIR_1756"/>
<name>A0A0H5BJE5_BLAVI</name>
<dbReference type="InterPro" id="IPR001667">
    <property type="entry name" value="DDH_dom"/>
</dbReference>
<evidence type="ECO:0000313" key="10">
    <source>
        <dbReference type="EMBL" id="CUU42193.1"/>
    </source>
</evidence>
<evidence type="ECO:0000259" key="8">
    <source>
        <dbReference type="Pfam" id="PF17768"/>
    </source>
</evidence>
<reference evidence="10" key="2">
    <citation type="submission" date="2015-11" db="EMBL/GenBank/DDBJ databases">
        <authorList>
            <person name="Zhang Y."/>
            <person name="Guo Z."/>
        </authorList>
    </citation>
    <scope>NUCLEOTIDE SEQUENCE</scope>
    <source>
        <strain evidence="10">1</strain>
    </source>
</reference>
<dbReference type="SUPFAM" id="SSF64182">
    <property type="entry name" value="DHH phosphoesterases"/>
    <property type="match status" value="1"/>
</dbReference>
<keyword evidence="11" id="KW-1185">Reference proteome</keyword>
<accession>A0A0H5BJE5</accession>
<dbReference type="Pfam" id="PF17768">
    <property type="entry name" value="RecJ_OB"/>
    <property type="match status" value="1"/>
</dbReference>
<dbReference type="InterPro" id="IPR041122">
    <property type="entry name" value="RecJ_OB"/>
</dbReference>
<feature type="domain" description="DHHA1" evidence="7">
    <location>
        <begin position="375"/>
        <end position="471"/>
    </location>
</feature>
<reference evidence="9" key="1">
    <citation type="journal article" date="2015" name="Genome Announc.">
        <title>Complete Genome Sequence of the Bacteriochlorophyll b-Producing Photosynthetic Bacterium Blastochloris viridis.</title>
        <authorList>
            <person name="Tsukatani Y."/>
            <person name="Hirose Y."/>
            <person name="Harada J."/>
            <person name="Misawa N."/>
            <person name="Mori K."/>
            <person name="Inoue K."/>
            <person name="Tamiaki H."/>
        </authorList>
    </citation>
    <scope>NUCLEOTIDE SEQUENCE [LARGE SCALE GENOMIC DNA]</scope>
    <source>
        <strain evidence="9">DSM 133</strain>
    </source>
</reference>
<dbReference type="InterPro" id="IPR003156">
    <property type="entry name" value="DHHA1_dom"/>
</dbReference>
<feature type="domain" description="DDH" evidence="6">
    <location>
        <begin position="97"/>
        <end position="255"/>
    </location>
</feature>
<dbReference type="PANTHER" id="PTHR30255">
    <property type="entry name" value="SINGLE-STRANDED-DNA-SPECIFIC EXONUCLEASE RECJ"/>
    <property type="match status" value="1"/>
</dbReference>
<dbReference type="GO" id="GO:0008409">
    <property type="term" value="F:5'-3' exonuclease activity"/>
    <property type="evidence" value="ECO:0007669"/>
    <property type="project" value="InterPro"/>
</dbReference>
<dbReference type="Pfam" id="PF02272">
    <property type="entry name" value="DHHA1"/>
    <property type="match status" value="1"/>
</dbReference>
<dbReference type="InterPro" id="IPR038763">
    <property type="entry name" value="DHH_sf"/>
</dbReference>
<evidence type="ECO:0000259" key="7">
    <source>
        <dbReference type="Pfam" id="PF02272"/>
    </source>
</evidence>
<dbReference type="GO" id="GO:0003676">
    <property type="term" value="F:nucleic acid binding"/>
    <property type="evidence" value="ECO:0007669"/>
    <property type="project" value="InterPro"/>
</dbReference>
<evidence type="ECO:0000259" key="6">
    <source>
        <dbReference type="Pfam" id="PF01368"/>
    </source>
</evidence>
<dbReference type="InterPro" id="IPR004610">
    <property type="entry name" value="RecJ"/>
</dbReference>
<dbReference type="PATRIC" id="fig|1079.6.peg.1819"/>
<dbReference type="InterPro" id="IPR051673">
    <property type="entry name" value="SSDNA_exonuclease_RecJ"/>
</dbReference>
<proteinExistence type="inferred from homology"/>
<reference evidence="11" key="3">
    <citation type="journal article" date="2016" name="Genome Announc.">
        <title>Revised genome sequence of the purple photosynthetic bacterium Blastochloris viridis.</title>
        <authorList>
            <person name="Liu L.N."/>
            <person name="Faulkner M."/>
            <person name="Liu X."/>
            <person name="Huang F."/>
            <person name="Darby A.C."/>
            <person name="Hall N."/>
        </authorList>
    </citation>
    <scope>NUCLEOTIDE SEQUENCE [LARGE SCALE GENOMIC DNA]</scope>
    <source>
        <strain evidence="11">ATCC 19567 / DSM 133 / F</strain>
    </source>
</reference>
<dbReference type="AlphaFoldDB" id="A0A0H5BJE5"/>